<keyword evidence="1" id="KW-0812">Transmembrane</keyword>
<dbReference type="InterPro" id="IPR036397">
    <property type="entry name" value="RNaseH_sf"/>
</dbReference>
<proteinExistence type="predicted"/>
<keyword evidence="3" id="KW-1185">Reference proteome</keyword>
<dbReference type="GO" id="GO:0003676">
    <property type="term" value="F:nucleic acid binding"/>
    <property type="evidence" value="ECO:0007669"/>
    <property type="project" value="InterPro"/>
</dbReference>
<sequence length="374" mass="42819">MLNKIETKDIPILRWHKGFMFRNLPFLGSCNVTGRLETMLSVLNKEDIGPQHQHWTDLRLLAVRKGFPNTLRLRVQMQLARGTNVRIGLETIRQRLLEDNLHIRCPHTGPLAHRQARLQFAENHTRWNDNEWARVLFSDESRFCLELSDRRVRVIRRPNERYAQCNILGRQPCEGGISLNNMWYHLPHLSGIISSSSMIMQDRTVHSLTIMSEYLNEVENAWDMMGRHDEAPQPPPAKLGKIRGQIIAIWDNQDQANVLSTINSIGTQKSSPSNDLEPIRTIFFDKIYAFTRSLAFSRQEISEVKAKKTLPVIGVFIGFGLHFLLSLMLKMKSVVLIVGFVGLALAQFPNGRILEPPVPALCAQRIVHERTPDG</sequence>
<evidence type="ECO:0008006" key="4">
    <source>
        <dbReference type="Google" id="ProtNLM"/>
    </source>
</evidence>
<organism evidence="2 3">
    <name type="scientific">Tenebrio molitor</name>
    <name type="common">Yellow mealworm beetle</name>
    <dbReference type="NCBI Taxonomy" id="7067"/>
    <lineage>
        <taxon>Eukaryota</taxon>
        <taxon>Metazoa</taxon>
        <taxon>Ecdysozoa</taxon>
        <taxon>Arthropoda</taxon>
        <taxon>Hexapoda</taxon>
        <taxon>Insecta</taxon>
        <taxon>Pterygota</taxon>
        <taxon>Neoptera</taxon>
        <taxon>Endopterygota</taxon>
        <taxon>Coleoptera</taxon>
        <taxon>Polyphaga</taxon>
        <taxon>Cucujiformia</taxon>
        <taxon>Tenebrionidae</taxon>
        <taxon>Tenebrio</taxon>
    </lineage>
</organism>
<dbReference type="EMBL" id="JABDTM020016698">
    <property type="protein sequence ID" value="KAH0818775.1"/>
    <property type="molecule type" value="Genomic_DNA"/>
</dbReference>
<evidence type="ECO:0000313" key="3">
    <source>
        <dbReference type="Proteomes" id="UP000719412"/>
    </source>
</evidence>
<dbReference type="Gene3D" id="3.30.420.10">
    <property type="entry name" value="Ribonuclease H-like superfamily/Ribonuclease H"/>
    <property type="match status" value="1"/>
</dbReference>
<keyword evidence="1" id="KW-1133">Transmembrane helix</keyword>
<protein>
    <recommendedName>
        <fullName evidence="4">Transposase Tc1-like domain-containing protein</fullName>
    </recommendedName>
</protein>
<reference evidence="2" key="1">
    <citation type="journal article" date="2020" name="J Insects Food Feed">
        <title>The yellow mealworm (Tenebrio molitor) genome: a resource for the emerging insects as food and feed industry.</title>
        <authorList>
            <person name="Eriksson T."/>
            <person name="Andere A."/>
            <person name="Kelstrup H."/>
            <person name="Emery V."/>
            <person name="Picard C."/>
        </authorList>
    </citation>
    <scope>NUCLEOTIDE SEQUENCE</scope>
    <source>
        <strain evidence="2">Stoneville</strain>
        <tissue evidence="2">Whole head</tissue>
    </source>
</reference>
<reference evidence="2" key="2">
    <citation type="submission" date="2021-08" db="EMBL/GenBank/DDBJ databases">
        <authorList>
            <person name="Eriksson T."/>
        </authorList>
    </citation>
    <scope>NUCLEOTIDE SEQUENCE</scope>
    <source>
        <strain evidence="2">Stoneville</strain>
        <tissue evidence="2">Whole head</tissue>
    </source>
</reference>
<evidence type="ECO:0000256" key="1">
    <source>
        <dbReference type="SAM" id="Phobius"/>
    </source>
</evidence>
<evidence type="ECO:0000313" key="2">
    <source>
        <dbReference type="EMBL" id="KAH0818775.1"/>
    </source>
</evidence>
<name>A0A8J6HQ92_TENMO</name>
<gene>
    <name evidence="2" type="ORF">GEV33_004016</name>
</gene>
<accession>A0A8J6HQ92</accession>
<feature type="transmembrane region" description="Helical" evidence="1">
    <location>
        <begin position="334"/>
        <end position="351"/>
    </location>
</feature>
<keyword evidence="1" id="KW-0472">Membrane</keyword>
<comment type="caution">
    <text evidence="2">The sequence shown here is derived from an EMBL/GenBank/DDBJ whole genome shotgun (WGS) entry which is preliminary data.</text>
</comment>
<dbReference type="Proteomes" id="UP000719412">
    <property type="component" value="Unassembled WGS sequence"/>
</dbReference>
<dbReference type="AlphaFoldDB" id="A0A8J6HQ92"/>
<feature type="transmembrane region" description="Helical" evidence="1">
    <location>
        <begin position="309"/>
        <end position="327"/>
    </location>
</feature>